<proteinExistence type="predicted"/>
<sequence length="208" mass="22003">MIFLHQIIINQVRVIKEDKYSKKIVIILSVSTVKASLPFADFGRPPASSCSGDAAGDTGLVPGAVRGGAGSAEFLSLSDLHRLPTFSRPVTTLFQTTGRAPFDLGAVNLTSLNSSSAILVRSPTPFSPSPANSNATVLGLVASLPYNVSVFAIDALLVPYGFDLAASEIRPPRRRQHHAGAHRGTQVQRRRVHARAPAEKRGGDAKGA</sequence>
<name>A0A6V7PHA3_ANACO</name>
<feature type="compositionally biased region" description="Basic and acidic residues" evidence="1">
    <location>
        <begin position="196"/>
        <end position="208"/>
    </location>
</feature>
<dbReference type="EMBL" id="LR862130">
    <property type="protein sequence ID" value="CAD1829988.1"/>
    <property type="molecule type" value="Genomic_DNA"/>
</dbReference>
<dbReference type="GO" id="GO:0005886">
    <property type="term" value="C:plasma membrane"/>
    <property type="evidence" value="ECO:0007669"/>
    <property type="project" value="TreeGrafter"/>
</dbReference>
<dbReference type="GO" id="GO:0048354">
    <property type="term" value="P:mucilage biosynthetic process involved in seed coat development"/>
    <property type="evidence" value="ECO:0007669"/>
    <property type="project" value="TreeGrafter"/>
</dbReference>
<organism evidence="2">
    <name type="scientific">Ananas comosus var. bracteatus</name>
    <name type="common">red pineapple</name>
    <dbReference type="NCBI Taxonomy" id="296719"/>
    <lineage>
        <taxon>Eukaryota</taxon>
        <taxon>Viridiplantae</taxon>
        <taxon>Streptophyta</taxon>
        <taxon>Embryophyta</taxon>
        <taxon>Tracheophyta</taxon>
        <taxon>Spermatophyta</taxon>
        <taxon>Magnoliopsida</taxon>
        <taxon>Liliopsida</taxon>
        <taxon>Poales</taxon>
        <taxon>Bromeliaceae</taxon>
        <taxon>Bromelioideae</taxon>
        <taxon>Ananas</taxon>
    </lineage>
</organism>
<evidence type="ECO:0000256" key="1">
    <source>
        <dbReference type="SAM" id="MobiDB-lite"/>
    </source>
</evidence>
<dbReference type="InterPro" id="IPR033254">
    <property type="entry name" value="Plant_FLA"/>
</dbReference>
<dbReference type="GO" id="GO:0009738">
    <property type="term" value="P:abscisic acid-activated signaling pathway"/>
    <property type="evidence" value="ECO:0007669"/>
    <property type="project" value="TreeGrafter"/>
</dbReference>
<dbReference type="AlphaFoldDB" id="A0A6V7PHA3"/>
<feature type="compositionally biased region" description="Basic residues" evidence="1">
    <location>
        <begin position="172"/>
        <end position="181"/>
    </location>
</feature>
<dbReference type="PANTHER" id="PTHR32382:SF0">
    <property type="entry name" value="FASCICLIN-LIKE ARABINOGALACTAN PROTEIN 4"/>
    <property type="match status" value="1"/>
</dbReference>
<reference evidence="2" key="1">
    <citation type="submission" date="2020-07" db="EMBL/GenBank/DDBJ databases">
        <authorList>
            <person name="Lin J."/>
        </authorList>
    </citation>
    <scope>NUCLEOTIDE SEQUENCE</scope>
</reference>
<accession>A0A6V7PHA3</accession>
<dbReference type="GO" id="GO:0009825">
    <property type="term" value="P:multidimensional cell growth"/>
    <property type="evidence" value="ECO:0007669"/>
    <property type="project" value="TreeGrafter"/>
</dbReference>
<feature type="region of interest" description="Disordered" evidence="1">
    <location>
        <begin position="171"/>
        <end position="208"/>
    </location>
</feature>
<evidence type="ECO:0000313" key="2">
    <source>
        <dbReference type="EMBL" id="CAD1829988.1"/>
    </source>
</evidence>
<dbReference type="PANTHER" id="PTHR32382">
    <property type="entry name" value="FASCICLIN-LIKE ARABINOGALACTAN PROTEIN"/>
    <property type="match status" value="1"/>
</dbReference>
<protein>
    <submittedName>
        <fullName evidence="2">Uncharacterized protein</fullName>
    </submittedName>
</protein>
<gene>
    <name evidence="2" type="ORF">CB5_LOCUS13199</name>
</gene>